<organism evidence="1 2">
    <name type="scientific">Hyaloscypha bicolor E</name>
    <dbReference type="NCBI Taxonomy" id="1095630"/>
    <lineage>
        <taxon>Eukaryota</taxon>
        <taxon>Fungi</taxon>
        <taxon>Dikarya</taxon>
        <taxon>Ascomycota</taxon>
        <taxon>Pezizomycotina</taxon>
        <taxon>Leotiomycetes</taxon>
        <taxon>Helotiales</taxon>
        <taxon>Hyaloscyphaceae</taxon>
        <taxon>Hyaloscypha</taxon>
        <taxon>Hyaloscypha bicolor</taxon>
    </lineage>
</organism>
<dbReference type="RefSeq" id="XP_024742301.1">
    <property type="nucleotide sequence ID" value="XM_024879270.1"/>
</dbReference>
<dbReference type="Proteomes" id="UP000235371">
    <property type="component" value="Unassembled WGS sequence"/>
</dbReference>
<gene>
    <name evidence="1" type="ORF">K444DRAFT_607952</name>
</gene>
<name>A0A2J6TQU1_9HELO</name>
<sequence length="162" mass="18492">MFLYIDRSIIYTLFHSLPAQSLRSSITSKPPIVLHRDFGNVLKCSVHWKQPLQIQLLCFASQILFPASAQDLRVISQQLALGSSSSPQNPSTQALSRHFPSPLIFPPKEVLSFSAPLPQRRLRSISSISVLMLAGRRRKRRLRNPMSTEYYRSSVFQRIADR</sequence>
<dbReference type="EMBL" id="KZ613746">
    <property type="protein sequence ID" value="PMD65397.1"/>
    <property type="molecule type" value="Genomic_DNA"/>
</dbReference>
<keyword evidence="2" id="KW-1185">Reference proteome</keyword>
<evidence type="ECO:0000313" key="2">
    <source>
        <dbReference type="Proteomes" id="UP000235371"/>
    </source>
</evidence>
<dbReference type="InParanoid" id="A0A2J6TQU1"/>
<dbReference type="GeneID" id="36587347"/>
<proteinExistence type="predicted"/>
<protein>
    <submittedName>
        <fullName evidence="1">Uncharacterized protein</fullName>
    </submittedName>
</protein>
<reference evidence="1 2" key="1">
    <citation type="submission" date="2016-04" db="EMBL/GenBank/DDBJ databases">
        <title>A degradative enzymes factory behind the ericoid mycorrhizal symbiosis.</title>
        <authorList>
            <consortium name="DOE Joint Genome Institute"/>
            <person name="Martino E."/>
            <person name="Morin E."/>
            <person name="Grelet G."/>
            <person name="Kuo A."/>
            <person name="Kohler A."/>
            <person name="Daghino S."/>
            <person name="Barry K."/>
            <person name="Choi C."/>
            <person name="Cichocki N."/>
            <person name="Clum A."/>
            <person name="Copeland A."/>
            <person name="Hainaut M."/>
            <person name="Haridas S."/>
            <person name="Labutti K."/>
            <person name="Lindquist E."/>
            <person name="Lipzen A."/>
            <person name="Khouja H.-R."/>
            <person name="Murat C."/>
            <person name="Ohm R."/>
            <person name="Olson A."/>
            <person name="Spatafora J."/>
            <person name="Veneault-Fourrey C."/>
            <person name="Henrissat B."/>
            <person name="Grigoriev I."/>
            <person name="Martin F."/>
            <person name="Perotto S."/>
        </authorList>
    </citation>
    <scope>NUCLEOTIDE SEQUENCE [LARGE SCALE GENOMIC DNA]</scope>
    <source>
        <strain evidence="1 2">E</strain>
    </source>
</reference>
<accession>A0A2J6TQU1</accession>
<dbReference type="AlphaFoldDB" id="A0A2J6TQU1"/>
<evidence type="ECO:0000313" key="1">
    <source>
        <dbReference type="EMBL" id="PMD65397.1"/>
    </source>
</evidence>